<name>A0AAV4T550_9ARAC</name>
<dbReference type="AlphaFoldDB" id="A0AAV4T550"/>
<comment type="caution">
    <text evidence="1">The sequence shown here is derived from an EMBL/GenBank/DDBJ whole genome shotgun (WGS) entry which is preliminary data.</text>
</comment>
<sequence length="87" mass="10062">MCSSGIPLRQHTGITFGLSHIYIQRSVTRPFEDTFLKYHRAAPSFVPFRRILHIRIGKFLSSFLAHPPPLPTFGPPFPEVFHTPRKY</sequence>
<dbReference type="EMBL" id="BPLQ01009039">
    <property type="protein sequence ID" value="GIY41230.1"/>
    <property type="molecule type" value="Genomic_DNA"/>
</dbReference>
<reference evidence="1 2" key="1">
    <citation type="submission" date="2021-06" db="EMBL/GenBank/DDBJ databases">
        <title>Caerostris darwini draft genome.</title>
        <authorList>
            <person name="Kono N."/>
            <person name="Arakawa K."/>
        </authorList>
    </citation>
    <scope>NUCLEOTIDE SEQUENCE [LARGE SCALE GENOMIC DNA]</scope>
</reference>
<keyword evidence="2" id="KW-1185">Reference proteome</keyword>
<evidence type="ECO:0000313" key="1">
    <source>
        <dbReference type="EMBL" id="GIY41230.1"/>
    </source>
</evidence>
<evidence type="ECO:0000313" key="2">
    <source>
        <dbReference type="Proteomes" id="UP001054837"/>
    </source>
</evidence>
<protein>
    <submittedName>
        <fullName evidence="1">Uncharacterized protein</fullName>
    </submittedName>
</protein>
<gene>
    <name evidence="1" type="ORF">CDAR_574101</name>
</gene>
<proteinExistence type="predicted"/>
<accession>A0AAV4T550</accession>
<organism evidence="1 2">
    <name type="scientific">Caerostris darwini</name>
    <dbReference type="NCBI Taxonomy" id="1538125"/>
    <lineage>
        <taxon>Eukaryota</taxon>
        <taxon>Metazoa</taxon>
        <taxon>Ecdysozoa</taxon>
        <taxon>Arthropoda</taxon>
        <taxon>Chelicerata</taxon>
        <taxon>Arachnida</taxon>
        <taxon>Araneae</taxon>
        <taxon>Araneomorphae</taxon>
        <taxon>Entelegynae</taxon>
        <taxon>Araneoidea</taxon>
        <taxon>Araneidae</taxon>
        <taxon>Caerostris</taxon>
    </lineage>
</organism>
<dbReference type="Proteomes" id="UP001054837">
    <property type="component" value="Unassembled WGS sequence"/>
</dbReference>